<evidence type="ECO:0000313" key="1">
    <source>
        <dbReference type="EMBL" id="MCH89076.1"/>
    </source>
</evidence>
<gene>
    <name evidence="1" type="ORF">A2U01_0009969</name>
</gene>
<dbReference type="AlphaFoldDB" id="A0A392MNG3"/>
<dbReference type="EMBL" id="LXQA010015411">
    <property type="protein sequence ID" value="MCH89076.1"/>
    <property type="molecule type" value="Genomic_DNA"/>
</dbReference>
<accession>A0A392MNG3</accession>
<sequence>MEKADQVQIMEKLVEQPLVAGVDASTWYEDDTWRKDVIHSLKPPSKSDYCLTHSIVIVGYGKSKTGIPIGLLETQWDWLWHGDISKSTEETLRFLISEFVEKEQTQKSQESKTSYKTNTKQS</sequence>
<evidence type="ECO:0000313" key="2">
    <source>
        <dbReference type="Proteomes" id="UP000265520"/>
    </source>
</evidence>
<proteinExistence type="predicted"/>
<dbReference type="InterPro" id="IPR025660">
    <property type="entry name" value="Pept_his_AS"/>
</dbReference>
<name>A0A392MNG3_9FABA</name>
<dbReference type="Proteomes" id="UP000265520">
    <property type="component" value="Unassembled WGS sequence"/>
</dbReference>
<comment type="caution">
    <text evidence="1">The sequence shown here is derived from an EMBL/GenBank/DDBJ whole genome shotgun (WGS) entry which is preliminary data.</text>
</comment>
<dbReference type="PROSITE" id="PS00639">
    <property type="entry name" value="THIOL_PROTEASE_HIS"/>
    <property type="match status" value="1"/>
</dbReference>
<keyword evidence="2" id="KW-1185">Reference proteome</keyword>
<organism evidence="1 2">
    <name type="scientific">Trifolium medium</name>
    <dbReference type="NCBI Taxonomy" id="97028"/>
    <lineage>
        <taxon>Eukaryota</taxon>
        <taxon>Viridiplantae</taxon>
        <taxon>Streptophyta</taxon>
        <taxon>Embryophyta</taxon>
        <taxon>Tracheophyta</taxon>
        <taxon>Spermatophyta</taxon>
        <taxon>Magnoliopsida</taxon>
        <taxon>eudicotyledons</taxon>
        <taxon>Gunneridae</taxon>
        <taxon>Pentapetalae</taxon>
        <taxon>rosids</taxon>
        <taxon>fabids</taxon>
        <taxon>Fabales</taxon>
        <taxon>Fabaceae</taxon>
        <taxon>Papilionoideae</taxon>
        <taxon>50 kb inversion clade</taxon>
        <taxon>NPAAA clade</taxon>
        <taxon>Hologalegina</taxon>
        <taxon>IRL clade</taxon>
        <taxon>Trifolieae</taxon>
        <taxon>Trifolium</taxon>
    </lineage>
</organism>
<protein>
    <submittedName>
        <fullName evidence="1">Uncharacterized protein</fullName>
    </submittedName>
</protein>
<reference evidence="1 2" key="1">
    <citation type="journal article" date="2018" name="Front. Plant Sci.">
        <title>Red Clover (Trifolium pratense) and Zigzag Clover (T. medium) - A Picture of Genomic Similarities and Differences.</title>
        <authorList>
            <person name="Dluhosova J."/>
            <person name="Istvanek J."/>
            <person name="Nedelnik J."/>
            <person name="Repkova J."/>
        </authorList>
    </citation>
    <scope>NUCLEOTIDE SEQUENCE [LARGE SCALE GENOMIC DNA]</scope>
    <source>
        <strain evidence="2">cv. 10/8</strain>
        <tissue evidence="1">Leaf</tissue>
    </source>
</reference>